<gene>
    <name evidence="4" type="ORF">BJY28_000647</name>
</gene>
<dbReference type="EMBL" id="JACBZX010000001">
    <property type="protein sequence ID" value="NYG36178.1"/>
    <property type="molecule type" value="Genomic_DNA"/>
</dbReference>
<dbReference type="InterPro" id="IPR036388">
    <property type="entry name" value="WH-like_DNA-bd_sf"/>
</dbReference>
<keyword evidence="5" id="KW-1185">Reference proteome</keyword>
<dbReference type="InterPro" id="IPR029016">
    <property type="entry name" value="GAF-like_dom_sf"/>
</dbReference>
<evidence type="ECO:0000256" key="3">
    <source>
        <dbReference type="SAM" id="MobiDB-lite"/>
    </source>
</evidence>
<evidence type="ECO:0000313" key="4">
    <source>
        <dbReference type="EMBL" id="NYG36178.1"/>
    </source>
</evidence>
<dbReference type="Proteomes" id="UP000592181">
    <property type="component" value="Unassembled WGS sequence"/>
</dbReference>
<feature type="region of interest" description="Disordered" evidence="3">
    <location>
        <begin position="1"/>
        <end position="48"/>
    </location>
</feature>
<evidence type="ECO:0008006" key="6">
    <source>
        <dbReference type="Google" id="ProtNLM"/>
    </source>
</evidence>
<evidence type="ECO:0000313" key="5">
    <source>
        <dbReference type="Proteomes" id="UP000592181"/>
    </source>
</evidence>
<dbReference type="Gene3D" id="1.10.10.10">
    <property type="entry name" value="Winged helix-like DNA-binding domain superfamily/Winged helix DNA-binding domain"/>
    <property type="match status" value="1"/>
</dbReference>
<proteinExistence type="predicted"/>
<reference evidence="4 5" key="1">
    <citation type="submission" date="2020-07" db="EMBL/GenBank/DDBJ databases">
        <title>Sequencing the genomes of 1000 actinobacteria strains.</title>
        <authorList>
            <person name="Klenk H.-P."/>
        </authorList>
    </citation>
    <scope>NUCLEOTIDE SEQUENCE [LARGE SCALE GENOMIC DNA]</scope>
    <source>
        <strain evidence="4 5">DSM 24723</strain>
    </source>
</reference>
<protein>
    <recommendedName>
        <fullName evidence="6">Transcriptional regulator</fullName>
    </recommendedName>
</protein>
<keyword evidence="2" id="KW-0804">Transcription</keyword>
<name>A0A852X153_9MICO</name>
<dbReference type="GO" id="GO:0006355">
    <property type="term" value="P:regulation of DNA-templated transcription"/>
    <property type="evidence" value="ECO:0007669"/>
    <property type="project" value="InterPro"/>
</dbReference>
<dbReference type="InterPro" id="IPR016032">
    <property type="entry name" value="Sig_transdc_resp-reg_C-effctor"/>
</dbReference>
<comment type="caution">
    <text evidence="4">The sequence shown here is derived from an EMBL/GenBank/DDBJ whole genome shotgun (WGS) entry which is preliminary data.</text>
</comment>
<accession>A0A852X153</accession>
<feature type="compositionally biased region" description="Basic and acidic residues" evidence="3">
    <location>
        <begin position="1"/>
        <end position="22"/>
    </location>
</feature>
<dbReference type="AlphaFoldDB" id="A0A852X153"/>
<sequence length="420" mass="45136">MERSRDGLPGRRRAVERAKETWSDETSSDAASSDHPEPAPVVRPEIRDSWSRSRAHLHDEPTQAPLADESETAAYFADSPLHDAVGRIESELRSAADDGDLVVAVTDPQTRILWTYGGRVMRRRAESVNFAPGGRWDEGSVGTNALDLALRMDRATTVFSAEHYAPIVHSWVCWAAPVHDPATGEQLGVLDLSTTWDRAHPVGAAAAQALARLLERELPHRGGIGAALPSAPGAPGLHLRLLGAVEGWLDGTRLLLTRRQGEILALLALAPDGMNLERLHASLYGEERVSPGTLKAEVSHLRQALGGRLLSRPYRLDLPVSSDVERVRAALARGDVAAAVAAYGGDLVPGTNSPRLAETAEYLAVAVREALLGDPRPEAVVRYAEIAPYDTEVVERALSALGERPHPARAELAARLAAGD</sequence>
<dbReference type="Gene3D" id="3.30.450.40">
    <property type="match status" value="1"/>
</dbReference>
<organism evidence="4 5">
    <name type="scientific">Janibacter alkaliphilus</name>
    <dbReference type="NCBI Taxonomy" id="1069963"/>
    <lineage>
        <taxon>Bacteria</taxon>
        <taxon>Bacillati</taxon>
        <taxon>Actinomycetota</taxon>
        <taxon>Actinomycetes</taxon>
        <taxon>Micrococcales</taxon>
        <taxon>Intrasporangiaceae</taxon>
        <taxon>Janibacter</taxon>
    </lineage>
</organism>
<evidence type="ECO:0000256" key="1">
    <source>
        <dbReference type="ARBA" id="ARBA00023015"/>
    </source>
</evidence>
<dbReference type="RefSeq" id="WP_179461732.1">
    <property type="nucleotide sequence ID" value="NZ_JACBZX010000001.1"/>
</dbReference>
<keyword evidence="1" id="KW-0805">Transcription regulation</keyword>
<dbReference type="GO" id="GO:0003677">
    <property type="term" value="F:DNA binding"/>
    <property type="evidence" value="ECO:0007669"/>
    <property type="project" value="InterPro"/>
</dbReference>
<evidence type="ECO:0000256" key="2">
    <source>
        <dbReference type="ARBA" id="ARBA00023163"/>
    </source>
</evidence>
<dbReference type="SUPFAM" id="SSF46894">
    <property type="entry name" value="C-terminal effector domain of the bipartite response regulators"/>
    <property type="match status" value="1"/>
</dbReference>